<accession>A0ABU8AQ69</accession>
<dbReference type="EMBL" id="JARULZ010000001">
    <property type="protein sequence ID" value="MEH0635421.1"/>
    <property type="molecule type" value="Genomic_DNA"/>
</dbReference>
<sequence>MSEETEPIPGLLPPDPRVLSANQLVSYNLMRARRAVGWSQQDVANLLEQLTGRSWSNASVSAAERAWQGGRPRRFDACEILAMSTIFNEPIGFFFLPPGPDEYSAEHVGTREFPDGKPDLHKNDDLLAAIPTRNYVSLIALAHSTPSFTMRIQELCAKWMSVSWSKPEVSNLGKPLYFDGSEDVDWAEVEQSAEAAREQRSEEVERALSAEHRDAFLRKHADDMAMLIAENLARMGLRRDNGSPKTDWGNHTEDPPF</sequence>
<dbReference type="Proteomes" id="UP001310290">
    <property type="component" value="Unassembled WGS sequence"/>
</dbReference>
<name>A0ABU8AQ69_9ACTN</name>
<proteinExistence type="predicted"/>
<feature type="compositionally biased region" description="Basic and acidic residues" evidence="1">
    <location>
        <begin position="237"/>
        <end position="257"/>
    </location>
</feature>
<evidence type="ECO:0008006" key="4">
    <source>
        <dbReference type="Google" id="ProtNLM"/>
    </source>
</evidence>
<evidence type="ECO:0000313" key="3">
    <source>
        <dbReference type="Proteomes" id="UP001310290"/>
    </source>
</evidence>
<protein>
    <recommendedName>
        <fullName evidence="4">HTH cro/C1-type domain-containing protein</fullName>
    </recommendedName>
</protein>
<evidence type="ECO:0000256" key="1">
    <source>
        <dbReference type="SAM" id="MobiDB-lite"/>
    </source>
</evidence>
<keyword evidence="3" id="KW-1185">Reference proteome</keyword>
<comment type="caution">
    <text evidence="2">The sequence shown here is derived from an EMBL/GenBank/DDBJ whole genome shotgun (WGS) entry which is preliminary data.</text>
</comment>
<organism evidence="2 3">
    <name type="scientific">Streptomyces bottropensis</name>
    <dbReference type="NCBI Taxonomy" id="42235"/>
    <lineage>
        <taxon>Bacteria</taxon>
        <taxon>Bacillati</taxon>
        <taxon>Actinomycetota</taxon>
        <taxon>Actinomycetes</taxon>
        <taxon>Kitasatosporales</taxon>
        <taxon>Streptomycetaceae</taxon>
        <taxon>Streptomyces</taxon>
    </lineage>
</organism>
<gene>
    <name evidence="2" type="ORF">QBA35_19160</name>
</gene>
<dbReference type="RefSeq" id="WP_334659215.1">
    <property type="nucleotide sequence ID" value="NZ_JARULZ010000001.1"/>
</dbReference>
<reference evidence="2" key="1">
    <citation type="submission" date="2023-04" db="EMBL/GenBank/DDBJ databases">
        <title>Genomic diversity of scab-causing Streptomyces spp. in the province of Quebec, Canada.</title>
        <authorList>
            <person name="Biessy A."/>
            <person name="Cadieux M."/>
            <person name="Ciotola M."/>
            <person name="Filion M."/>
        </authorList>
    </citation>
    <scope>NUCLEOTIDE SEQUENCE</scope>
    <source>
        <strain evidence="2">B21-115</strain>
    </source>
</reference>
<evidence type="ECO:0000313" key="2">
    <source>
        <dbReference type="EMBL" id="MEH0635421.1"/>
    </source>
</evidence>
<feature type="region of interest" description="Disordered" evidence="1">
    <location>
        <begin position="236"/>
        <end position="257"/>
    </location>
</feature>